<dbReference type="Gramene" id="TraesARI3D03G01882160.1">
    <property type="protein sequence ID" value="TraesARI3D03G01882160.1"/>
    <property type="gene ID" value="TraesARI3D03G01882160"/>
</dbReference>
<dbReference type="AlphaFoldDB" id="A0A3B6GP25"/>
<dbReference type="Gramene" id="TraesROB_scaffold_103493_01G000100.1">
    <property type="protein sequence ID" value="TraesROB_scaffold_103493_01G000100.1"/>
    <property type="gene ID" value="TraesROB_scaffold_103493_01G000100"/>
</dbReference>
<dbReference type="Gramene" id="TraesCS3D03G0339100.1">
    <property type="protein sequence ID" value="TraesCS3D03G0339100.1.CDS"/>
    <property type="gene ID" value="TraesCS3D03G0339100"/>
</dbReference>
<evidence type="ECO:0000313" key="6">
    <source>
        <dbReference type="Proteomes" id="UP000019116"/>
    </source>
</evidence>
<dbReference type="Gramene" id="TraesCAD_scaffold_019685_01G000100.1">
    <property type="protein sequence ID" value="TraesCAD_scaffold_019685_01G000100.1"/>
    <property type="gene ID" value="TraesCAD_scaffold_019685_01G000100"/>
</dbReference>
<dbReference type="Gramene" id="TraesLDM3D03G01847890.1">
    <property type="protein sequence ID" value="TraesLDM3D03G01847890.1"/>
    <property type="gene ID" value="TraesLDM3D03G01847890"/>
</dbReference>
<organism evidence="5">
    <name type="scientific">Triticum aestivum</name>
    <name type="common">Wheat</name>
    <dbReference type="NCBI Taxonomy" id="4565"/>
    <lineage>
        <taxon>Eukaryota</taxon>
        <taxon>Viridiplantae</taxon>
        <taxon>Streptophyta</taxon>
        <taxon>Embryophyta</taxon>
        <taxon>Tracheophyta</taxon>
        <taxon>Spermatophyta</taxon>
        <taxon>Magnoliopsida</taxon>
        <taxon>Liliopsida</taxon>
        <taxon>Poales</taxon>
        <taxon>Poaceae</taxon>
        <taxon>BOP clade</taxon>
        <taxon>Pooideae</taxon>
        <taxon>Triticodae</taxon>
        <taxon>Triticeae</taxon>
        <taxon>Triticinae</taxon>
        <taxon>Triticum</taxon>
    </lineage>
</organism>
<dbReference type="PROSITE" id="PS00028">
    <property type="entry name" value="ZINC_FINGER_C2H2_1"/>
    <property type="match status" value="1"/>
</dbReference>
<dbReference type="Gramene" id="TraesJAG3D03G01858120.1">
    <property type="protein sequence ID" value="TraesJAG3D03G01858120.1"/>
    <property type="gene ID" value="TraesJAG3D03G01858120"/>
</dbReference>
<keyword evidence="1" id="KW-0863">Zinc-finger</keyword>
<feature type="domain" description="C2H2-type" evidence="4">
    <location>
        <begin position="257"/>
        <end position="284"/>
    </location>
</feature>
<dbReference type="Gramene" id="TraesCS3D02G158900.1">
    <property type="protein sequence ID" value="TraesCS3D02G158900.1"/>
    <property type="gene ID" value="TraesCS3D02G158900"/>
</dbReference>
<dbReference type="Gramene" id="TraesWEE_scaffold_122015_01G000100.1">
    <property type="protein sequence ID" value="TraesWEE_scaffold_122015_01G000100.1"/>
    <property type="gene ID" value="TraesWEE_scaffold_122015_01G000100"/>
</dbReference>
<dbReference type="OMA" id="REMFSHE"/>
<proteinExistence type="predicted"/>
<dbReference type="SUPFAM" id="SSF57667">
    <property type="entry name" value="beta-beta-alpha zinc fingers"/>
    <property type="match status" value="1"/>
</dbReference>
<dbReference type="Gramene" id="TraesPARA_EIv1.0_1086230.1">
    <property type="protein sequence ID" value="TraesPARA_EIv1.0_1086230.1.CDS"/>
    <property type="gene ID" value="TraesPARA_EIv1.0_1086230"/>
</dbReference>
<dbReference type="InterPro" id="IPR013087">
    <property type="entry name" value="Znf_C2H2_type"/>
</dbReference>
<keyword evidence="6" id="KW-1185">Reference proteome</keyword>
<name>A0A3B6GP25_WHEAT</name>
<evidence type="ECO:0000259" key="4">
    <source>
        <dbReference type="PROSITE" id="PS50157"/>
    </source>
</evidence>
<reference evidence="5" key="1">
    <citation type="submission" date="2018-08" db="EMBL/GenBank/DDBJ databases">
        <authorList>
            <person name="Rossello M."/>
        </authorList>
    </citation>
    <scope>NUCLEOTIDE SEQUENCE [LARGE SCALE GENOMIC DNA]</scope>
    <source>
        <strain evidence="5">cv. Chinese Spring</strain>
    </source>
</reference>
<dbReference type="Proteomes" id="UP000019116">
    <property type="component" value="Chromosome 3D"/>
</dbReference>
<keyword evidence="1" id="KW-0862">Zinc</keyword>
<feature type="chain" id="PRO_5043174498" description="C2H2-type domain-containing protein" evidence="3">
    <location>
        <begin position="25"/>
        <end position="289"/>
    </location>
</feature>
<keyword evidence="3" id="KW-0732">Signal</keyword>
<dbReference type="GO" id="GO:0008270">
    <property type="term" value="F:zinc ion binding"/>
    <property type="evidence" value="ECO:0007669"/>
    <property type="project" value="UniProtKB-KW"/>
</dbReference>
<dbReference type="OrthoDB" id="592185at2759"/>
<dbReference type="Gramene" id="TraesLAC3D03G01790840.1">
    <property type="protein sequence ID" value="TraesLAC3D03G01790840.1"/>
    <property type="gene ID" value="TraesLAC3D03G01790840"/>
</dbReference>
<evidence type="ECO:0000256" key="3">
    <source>
        <dbReference type="SAM" id="SignalP"/>
    </source>
</evidence>
<evidence type="ECO:0000313" key="5">
    <source>
        <dbReference type="EnsemblPlants" id="TraesCS3D02G158900.1"/>
    </source>
</evidence>
<dbReference type="Gramene" id="TraesJUL3D03G01867150.1">
    <property type="protein sequence ID" value="TraesJUL3D03G01867150.1"/>
    <property type="gene ID" value="TraesJUL3D03G01867150"/>
</dbReference>
<dbReference type="Gramene" id="TraesSTA3D03G01844290.1">
    <property type="protein sequence ID" value="TraesSTA3D03G01844290.1"/>
    <property type="gene ID" value="TraesSTA3D03G01844290"/>
</dbReference>
<dbReference type="InterPro" id="IPR036236">
    <property type="entry name" value="Znf_C2H2_sf"/>
</dbReference>
<accession>A0A3B6GP25</accession>
<feature type="signal peptide" evidence="3">
    <location>
        <begin position="1"/>
        <end position="24"/>
    </location>
</feature>
<keyword evidence="1" id="KW-0479">Metal-binding</keyword>
<dbReference type="Gramene" id="TraesMAC3D03G01847970.1">
    <property type="protein sequence ID" value="TraesMAC3D03G01847970.1"/>
    <property type="gene ID" value="TraesMAC3D03G01847970"/>
</dbReference>
<dbReference type="Gramene" id="TraesNOR3D03G01876400.1">
    <property type="protein sequence ID" value="TraesNOR3D03G01876400.1"/>
    <property type="gene ID" value="TraesNOR3D03G01876400"/>
</dbReference>
<feature type="region of interest" description="Disordered" evidence="2">
    <location>
        <begin position="208"/>
        <end position="230"/>
    </location>
</feature>
<dbReference type="EnsemblPlants" id="TraesCS3D02G158900.1">
    <property type="protein sequence ID" value="TraesCS3D02G158900.1"/>
    <property type="gene ID" value="TraesCS3D02G158900"/>
</dbReference>
<evidence type="ECO:0000256" key="2">
    <source>
        <dbReference type="SAM" id="MobiDB-lite"/>
    </source>
</evidence>
<dbReference type="Gramene" id="TraesRN3D0100358600.1">
    <property type="protein sequence ID" value="TraesRN3D0100358600.1"/>
    <property type="gene ID" value="TraesRN3D0100358600"/>
</dbReference>
<protein>
    <recommendedName>
        <fullName evidence="4">C2H2-type domain-containing protein</fullName>
    </recommendedName>
</protein>
<dbReference type="PROSITE" id="PS50157">
    <property type="entry name" value="ZINC_FINGER_C2H2_2"/>
    <property type="match status" value="1"/>
</dbReference>
<sequence>MHFILYSFYYKLLILLVAMDPNGSYPNILPLLVAMDPNGCYPNISPLHQALRGTTAMPILKDFVALESPPSDSPSIGNSSPTIHAPQEATVMSVNDRSMIPYQSHTHLAPLPPQLGDTIPNPLSLDKREMFSHEEFLTNPFWNDFDSSHQRQNLSMEDSFFTSLLQTEPKLIVHSRLTAMGEPDDGSIFKMDIKHVSEEQKIHDGRLLFDDSHGVPTPGSRSMQSSPIPREDKIPLVGPNGISDSGITHGPTTSRKYTCKICSATFNSSQAYGGHMSSHSKARMKSLQS</sequence>
<dbReference type="Gramene" id="TraesCLE_scaffold_014429_01G000100.1">
    <property type="protein sequence ID" value="TraesCLE_scaffold_014429_01G000100.1"/>
    <property type="gene ID" value="TraesCLE_scaffold_014429_01G000100"/>
</dbReference>
<evidence type="ECO:0000256" key="1">
    <source>
        <dbReference type="PROSITE-ProRule" id="PRU00042"/>
    </source>
</evidence>
<dbReference type="Pfam" id="PF13912">
    <property type="entry name" value="zf-C2H2_6"/>
    <property type="match status" value="1"/>
</dbReference>
<reference evidence="5" key="2">
    <citation type="submission" date="2018-10" db="UniProtKB">
        <authorList>
            <consortium name="EnsemblPlants"/>
        </authorList>
    </citation>
    <scope>IDENTIFICATION</scope>
</reference>